<dbReference type="Pfam" id="PF06411">
    <property type="entry name" value="HdeA"/>
    <property type="match status" value="1"/>
</dbReference>
<accession>A0A0D8L6D0</accession>
<dbReference type="InterPro" id="IPR010486">
    <property type="entry name" value="HNS-dep_expression_A/B"/>
</dbReference>
<comment type="function">
    <text evidence="5">Required for optimal acid stress protection. Exhibits a chaperone-like activity only at low pH by suppressing non-specifically the aggregation of denaturated periplasmic proteins.</text>
</comment>
<organism evidence="6 7">
    <name type="scientific">Morganella morganii</name>
    <name type="common">Proteus morganii</name>
    <dbReference type="NCBI Taxonomy" id="582"/>
    <lineage>
        <taxon>Bacteria</taxon>
        <taxon>Pseudomonadati</taxon>
        <taxon>Pseudomonadota</taxon>
        <taxon>Gammaproteobacteria</taxon>
        <taxon>Enterobacterales</taxon>
        <taxon>Morganellaceae</taxon>
        <taxon>Morganella</taxon>
    </lineage>
</organism>
<reference evidence="6 7" key="1">
    <citation type="submission" date="2015-02" db="EMBL/GenBank/DDBJ databases">
        <title>Whole genome shotgun sequencing of cultured foodborne pathogen.</title>
        <authorList>
            <person name="Timme R."/>
            <person name="Allard M.W."/>
            <person name="Strain E."/>
            <person name="Evans P.S."/>
            <person name="Brown E."/>
        </authorList>
    </citation>
    <scope>NUCLEOTIDE SEQUENCE [LARGE SCALE GENOMIC DNA]</scope>
    <source>
        <strain evidence="6 7">GCSL-TSO-24</strain>
    </source>
</reference>
<feature type="signal peptide" evidence="5">
    <location>
        <begin position="1"/>
        <end position="21"/>
    </location>
</feature>
<evidence type="ECO:0000256" key="5">
    <source>
        <dbReference type="HAMAP-Rule" id="MF_00946"/>
    </source>
</evidence>
<dbReference type="RefSeq" id="WP_045138601.1">
    <property type="nucleotide sequence ID" value="NZ_JAKMWJ010000012.1"/>
</dbReference>
<comment type="similarity">
    <text evidence="5">Belongs to the HdeA family.</text>
</comment>
<dbReference type="InterPro" id="IPR024972">
    <property type="entry name" value="HdeA"/>
</dbReference>
<keyword evidence="3 5" id="KW-1015">Disulfide bond</keyword>
<dbReference type="PATRIC" id="fig|582.24.peg.4227"/>
<dbReference type="GO" id="GO:1990451">
    <property type="term" value="P:cellular stress response to acidic pH"/>
    <property type="evidence" value="ECO:0007669"/>
    <property type="project" value="UniProtKB-UniRule"/>
</dbReference>
<comment type="caution">
    <text evidence="6">The sequence shown here is derived from an EMBL/GenBank/DDBJ whole genome shotgun (WGS) entry which is preliminary data.</text>
</comment>
<dbReference type="HAMAP" id="MF_00946">
    <property type="entry name" value="HdeA"/>
    <property type="match status" value="1"/>
</dbReference>
<proteinExistence type="inferred from homology"/>
<evidence type="ECO:0000256" key="1">
    <source>
        <dbReference type="ARBA" id="ARBA00022729"/>
    </source>
</evidence>
<evidence type="ECO:0000313" key="7">
    <source>
        <dbReference type="Proteomes" id="UP000032582"/>
    </source>
</evidence>
<keyword evidence="1 5" id="KW-0732">Signal</keyword>
<dbReference type="SUPFAM" id="SSF47752">
    <property type="entry name" value="Protein HNS-dependent expression A, HdeA"/>
    <property type="match status" value="1"/>
</dbReference>
<dbReference type="Proteomes" id="UP000032582">
    <property type="component" value="Unassembled WGS sequence"/>
</dbReference>
<dbReference type="InterPro" id="IPR036831">
    <property type="entry name" value="HdeA_sf"/>
</dbReference>
<dbReference type="AlphaFoldDB" id="A0A0D8L6D0"/>
<evidence type="ECO:0000256" key="2">
    <source>
        <dbReference type="ARBA" id="ARBA00022764"/>
    </source>
</evidence>
<protein>
    <recommendedName>
        <fullName evidence="5">Acid stress chaperone HdeA</fullName>
    </recommendedName>
</protein>
<keyword evidence="2 5" id="KW-0574">Periplasm</keyword>
<gene>
    <name evidence="5" type="primary">hdeA</name>
    <name evidence="6" type="ORF">UA45_13345</name>
</gene>
<evidence type="ECO:0000256" key="3">
    <source>
        <dbReference type="ARBA" id="ARBA00023157"/>
    </source>
</evidence>
<feature type="disulfide bond" evidence="5">
    <location>
        <begin position="41"/>
        <end position="89"/>
    </location>
</feature>
<evidence type="ECO:0000256" key="4">
    <source>
        <dbReference type="ARBA" id="ARBA00023186"/>
    </source>
</evidence>
<sequence precursor="true">MKKIIIVGAIVAAMTSTFSMAADSTGPKQDVTKKPVSQWTCEDFLSVDESFYPTAVGIAGIITSKNKVEDSTIDVQGIMTATPAIIESCKKDPKSSFLQRVEEFGKEYSQISG</sequence>
<comment type="subcellular location">
    <subcellularLocation>
        <location evidence="5">Periplasm</location>
    </subcellularLocation>
</comment>
<dbReference type="NCBIfam" id="NF007576">
    <property type="entry name" value="PRK10208.1"/>
    <property type="match status" value="1"/>
</dbReference>
<feature type="chain" id="PRO_5008986156" description="Acid stress chaperone HdeA" evidence="5">
    <location>
        <begin position="22"/>
        <end position="113"/>
    </location>
</feature>
<name>A0A0D8L6D0_MORMO</name>
<dbReference type="Gene3D" id="1.10.890.10">
    <property type="entry name" value="HNS-dependent expression A"/>
    <property type="match status" value="1"/>
</dbReference>
<dbReference type="GO" id="GO:0030288">
    <property type="term" value="C:outer membrane-bounded periplasmic space"/>
    <property type="evidence" value="ECO:0007669"/>
    <property type="project" value="InterPro"/>
</dbReference>
<dbReference type="EMBL" id="JZSH01000160">
    <property type="protein sequence ID" value="KJF77329.1"/>
    <property type="molecule type" value="Genomic_DNA"/>
</dbReference>
<evidence type="ECO:0000313" key="6">
    <source>
        <dbReference type="EMBL" id="KJF77329.1"/>
    </source>
</evidence>
<dbReference type="InterPro" id="IPR038303">
    <property type="entry name" value="HdeA/HdeB_sf"/>
</dbReference>
<keyword evidence="4 5" id="KW-0143">Chaperone</keyword>